<gene>
    <name evidence="1" type="ORF">LWI28_008178</name>
</gene>
<proteinExistence type="predicted"/>
<name>A0AAD5J4K6_ACENE</name>
<evidence type="ECO:0000313" key="1">
    <source>
        <dbReference type="EMBL" id="KAI9185531.1"/>
    </source>
</evidence>
<comment type="caution">
    <text evidence="1">The sequence shown here is derived from an EMBL/GenBank/DDBJ whole genome shotgun (WGS) entry which is preliminary data.</text>
</comment>
<keyword evidence="2" id="KW-1185">Reference proteome</keyword>
<sequence>MYAVPLSVHRHDGNMDLMAHRLQTLISEHELAGFVVDYSYEKSMTRSNGTTIQNFMNDLCKTGKLEDIIMYTYWKEDLIATKNMDFVVMHHVGFIL</sequence>
<accession>A0AAD5J4K6</accession>
<dbReference type="EMBL" id="JAJSOW010000100">
    <property type="protein sequence ID" value="KAI9185531.1"/>
    <property type="molecule type" value="Genomic_DNA"/>
</dbReference>
<protein>
    <submittedName>
        <fullName evidence="1">Uncharacterized protein</fullName>
    </submittedName>
</protein>
<dbReference type="AlphaFoldDB" id="A0AAD5J4K6"/>
<evidence type="ECO:0000313" key="2">
    <source>
        <dbReference type="Proteomes" id="UP001064489"/>
    </source>
</evidence>
<organism evidence="1 2">
    <name type="scientific">Acer negundo</name>
    <name type="common">Box elder</name>
    <dbReference type="NCBI Taxonomy" id="4023"/>
    <lineage>
        <taxon>Eukaryota</taxon>
        <taxon>Viridiplantae</taxon>
        <taxon>Streptophyta</taxon>
        <taxon>Embryophyta</taxon>
        <taxon>Tracheophyta</taxon>
        <taxon>Spermatophyta</taxon>
        <taxon>Magnoliopsida</taxon>
        <taxon>eudicotyledons</taxon>
        <taxon>Gunneridae</taxon>
        <taxon>Pentapetalae</taxon>
        <taxon>rosids</taxon>
        <taxon>malvids</taxon>
        <taxon>Sapindales</taxon>
        <taxon>Sapindaceae</taxon>
        <taxon>Hippocastanoideae</taxon>
        <taxon>Acereae</taxon>
        <taxon>Acer</taxon>
    </lineage>
</organism>
<reference evidence="1" key="2">
    <citation type="submission" date="2023-02" db="EMBL/GenBank/DDBJ databases">
        <authorList>
            <person name="Swenson N.G."/>
            <person name="Wegrzyn J.L."/>
            <person name="Mcevoy S.L."/>
        </authorList>
    </citation>
    <scope>NUCLEOTIDE SEQUENCE</scope>
    <source>
        <strain evidence="1">91603</strain>
        <tissue evidence="1">Leaf</tissue>
    </source>
</reference>
<reference evidence="1" key="1">
    <citation type="journal article" date="2022" name="Plant J.">
        <title>Strategies of tolerance reflected in two North American maple genomes.</title>
        <authorList>
            <person name="McEvoy S.L."/>
            <person name="Sezen U.U."/>
            <person name="Trouern-Trend A."/>
            <person name="McMahon S.M."/>
            <person name="Schaberg P.G."/>
            <person name="Yang J."/>
            <person name="Wegrzyn J.L."/>
            <person name="Swenson N.G."/>
        </authorList>
    </citation>
    <scope>NUCLEOTIDE SEQUENCE</scope>
    <source>
        <strain evidence="1">91603</strain>
    </source>
</reference>
<dbReference type="Proteomes" id="UP001064489">
    <property type="component" value="Chromosome 3"/>
</dbReference>